<feature type="compositionally biased region" description="Basic and acidic residues" evidence="1">
    <location>
        <begin position="81"/>
        <end position="91"/>
    </location>
</feature>
<gene>
    <name evidence="2" type="primary">jg12439</name>
    <name evidence="2" type="ORF">PAEG_LOCUS16326</name>
</gene>
<reference evidence="2" key="1">
    <citation type="submission" date="2022-03" db="EMBL/GenBank/DDBJ databases">
        <authorList>
            <person name="Lindestad O."/>
        </authorList>
    </citation>
    <scope>NUCLEOTIDE SEQUENCE</scope>
</reference>
<dbReference type="AlphaFoldDB" id="A0A8S4RRY6"/>
<keyword evidence="3" id="KW-1185">Reference proteome</keyword>
<evidence type="ECO:0000313" key="3">
    <source>
        <dbReference type="Proteomes" id="UP000838756"/>
    </source>
</evidence>
<feature type="region of interest" description="Disordered" evidence="1">
    <location>
        <begin position="70"/>
        <end position="91"/>
    </location>
</feature>
<comment type="caution">
    <text evidence="2">The sequence shown here is derived from an EMBL/GenBank/DDBJ whole genome shotgun (WGS) entry which is preliminary data.</text>
</comment>
<organism evidence="2 3">
    <name type="scientific">Pararge aegeria aegeria</name>
    <dbReference type="NCBI Taxonomy" id="348720"/>
    <lineage>
        <taxon>Eukaryota</taxon>
        <taxon>Metazoa</taxon>
        <taxon>Ecdysozoa</taxon>
        <taxon>Arthropoda</taxon>
        <taxon>Hexapoda</taxon>
        <taxon>Insecta</taxon>
        <taxon>Pterygota</taxon>
        <taxon>Neoptera</taxon>
        <taxon>Endopterygota</taxon>
        <taxon>Lepidoptera</taxon>
        <taxon>Glossata</taxon>
        <taxon>Ditrysia</taxon>
        <taxon>Papilionoidea</taxon>
        <taxon>Nymphalidae</taxon>
        <taxon>Satyrinae</taxon>
        <taxon>Satyrini</taxon>
        <taxon>Parargina</taxon>
        <taxon>Pararge</taxon>
    </lineage>
</organism>
<protein>
    <submittedName>
        <fullName evidence="2">Jg12439 protein</fullName>
    </submittedName>
</protein>
<name>A0A8S4RRY6_9NEOP</name>
<evidence type="ECO:0000256" key="1">
    <source>
        <dbReference type="SAM" id="MobiDB-lite"/>
    </source>
</evidence>
<dbReference type="Proteomes" id="UP000838756">
    <property type="component" value="Unassembled WGS sequence"/>
</dbReference>
<proteinExistence type="predicted"/>
<sequence length="91" mass="10258">MRRDSGDRSVVRTSISLSVGRVRIPAPPFISSVSVSSNYHITCFNGEGKHREENLYDKPISVKSTNPHWASEVDYGLNPSHCERRPEDDET</sequence>
<dbReference type="EMBL" id="CAKXAJ010025449">
    <property type="protein sequence ID" value="CAH2239663.1"/>
    <property type="molecule type" value="Genomic_DNA"/>
</dbReference>
<accession>A0A8S4RRY6</accession>
<evidence type="ECO:0000313" key="2">
    <source>
        <dbReference type="EMBL" id="CAH2239663.1"/>
    </source>
</evidence>